<dbReference type="PRINTS" id="PR00419">
    <property type="entry name" value="ADXRDTASE"/>
</dbReference>
<dbReference type="GO" id="GO:0005829">
    <property type="term" value="C:cytosol"/>
    <property type="evidence" value="ECO:0007669"/>
    <property type="project" value="TreeGrafter"/>
</dbReference>
<dbReference type="GO" id="GO:0006210">
    <property type="term" value="P:thymine catabolic process"/>
    <property type="evidence" value="ECO:0007669"/>
    <property type="project" value="TreeGrafter"/>
</dbReference>
<dbReference type="Gene3D" id="3.50.50.60">
    <property type="entry name" value="FAD/NAD(P)-binding domain"/>
    <property type="match status" value="2"/>
</dbReference>
<dbReference type="GO" id="GO:0002058">
    <property type="term" value="F:uracil binding"/>
    <property type="evidence" value="ECO:0007669"/>
    <property type="project" value="TreeGrafter"/>
</dbReference>
<dbReference type="FunFam" id="3.30.70.20:FF:000023">
    <property type="entry name" value="Dihydropyrimidine dehydrogenase [NADP(+)]"/>
    <property type="match status" value="1"/>
</dbReference>
<dbReference type="FunFam" id="3.20.20.70:FF:000027">
    <property type="entry name" value="Dihydropyrimidine dehydrogenase [NADP(+)]"/>
    <property type="match status" value="1"/>
</dbReference>
<keyword evidence="14 17" id="KW-0408">Iron</keyword>
<accession>A0AAV6VJ54</accession>
<dbReference type="InterPro" id="IPR036188">
    <property type="entry name" value="FAD/NAD-bd_sf"/>
</dbReference>
<evidence type="ECO:0000256" key="11">
    <source>
        <dbReference type="ARBA" id="ARBA00022827"/>
    </source>
</evidence>
<evidence type="ECO:0000256" key="7">
    <source>
        <dbReference type="ARBA" id="ARBA00022643"/>
    </source>
</evidence>
<keyword evidence="11 17" id="KW-0274">FAD</keyword>
<dbReference type="Gene3D" id="1.10.1060.10">
    <property type="entry name" value="Alpha-helical ferredoxin"/>
    <property type="match status" value="1"/>
</dbReference>
<dbReference type="Pfam" id="PF07992">
    <property type="entry name" value="Pyr_redox_2"/>
    <property type="match status" value="1"/>
</dbReference>
<dbReference type="InterPro" id="IPR005720">
    <property type="entry name" value="Dihydroorotate_DH_cat"/>
</dbReference>
<comment type="function">
    <text evidence="17">Involved in pyrimidine base degradation. Catalyzes the reduction of uracil and thymine.</text>
</comment>
<dbReference type="GO" id="GO:0046872">
    <property type="term" value="F:metal ion binding"/>
    <property type="evidence" value="ECO:0007669"/>
    <property type="project" value="UniProtKB-KW"/>
</dbReference>
<dbReference type="CDD" id="cd02940">
    <property type="entry name" value="DHPD_FMN"/>
    <property type="match status" value="1"/>
</dbReference>
<dbReference type="PANTHER" id="PTHR43073:SF2">
    <property type="entry name" value="DIHYDROPYRIMIDINE DEHYDROGENASE [NADP(+)]"/>
    <property type="match status" value="1"/>
</dbReference>
<comment type="caution">
    <text evidence="19">The sequence shown here is derived from an EMBL/GenBank/DDBJ whole genome shotgun (WGS) entry which is preliminary data.</text>
</comment>
<sequence length="1032" mass="111993">MMSNYCNLSIDPPDIENLLLLNPKVYKKASLLPSVQTKSNKKHWKRNSDKKCGSCRPLKNDFDDIKHTTLSERAALREAARCLKCADAPCQKGCPTQIDIKAFISCISTKNYYGAAKLILSDNPAGLSCGMVCPTSDLCVGGCNLYASEEGPINIGGLQQFAVETFMQMGLPQIRDPDLFQDNDPPPSFRSKIGIIGCGPAGISCATFLGRLGYTDITVFEKEDYVGGLSSSEIPQYRLPQDVIKFEVGLMKDLGVKVKFNSSLGDDLSLHSLKSDYKAVFVGIGLPEPKIIPIFAELKPENGFFTSKNFLPLVAKASKPGMCACKQQLPQLYGNVIVLGAGDTAFDCATSAIRCGARKVFVVFRRGVTNIRAVPEEVELAREEKCEFVPFLAPKKVILDNGKISAMEFSRTVEDEEGNWTIDDDQKVKLKANFIISAFGSTLHEQKVIDALRPLELSSEGLPKVDLQTMQTSEPWVFCGGDLAGISETTVEATNDGKTAAWHMHTYLQSLHGVKVPDSPTLPAFFTPVDLVDLSVELCGLKFKNPFGLASAPPTTTSPMIRRAFEAGWAFALTKTFSLEKDIVTNVSPRIVRGTTSGHVYGPGQGSFLNIELISEKSCAYWLQSVTELKKDFPDHIIIASIMCSFNEQDWTILAKKAEESGADALELNLSCPHGMGERGMGLACGQDPVLVENICKWVRKATKIPFFAKLTPNVTDIVAIAKAAYDGKADGVTVTNTVSGLMDLKGDSTPWPAVAKRTTYGGVSGNAIRPIALRAVTAVARALPGFPILATGGIDSADAGLEFLHAGATVLQVCSAIQNQDFTVIDDYIMGLKALLYLPTLPGMEAWNGQSPPTIKHQKGKPVIDIAGIVDKNLPNFGAFLTQKQAIISELKSHQDLLNVIPNSIRSENEPQKPVPKIKDVIGRALDKIGPYSSLDIAQQVVAVIDEDMCINCGKCYMVCNDSGYQAITFDATTHLPFVTDQCTGCNLCLSVCPIIDCIKMVARQTPYEPKRGIPLDISLQQTMKEPLPAQ</sequence>
<evidence type="ECO:0000256" key="13">
    <source>
        <dbReference type="ARBA" id="ARBA00023002"/>
    </source>
</evidence>
<evidence type="ECO:0000256" key="3">
    <source>
        <dbReference type="ARBA" id="ARBA00004668"/>
    </source>
</evidence>
<keyword evidence="7 17" id="KW-0288">FMN</keyword>
<dbReference type="SUPFAM" id="SSF51971">
    <property type="entry name" value="Nucleotide-binding domain"/>
    <property type="match status" value="1"/>
</dbReference>
<comment type="cofactor">
    <cofactor evidence="2 17">
        <name>FAD</name>
        <dbReference type="ChEBI" id="CHEBI:57692"/>
    </cofactor>
</comment>
<feature type="domain" description="4Fe-4S ferredoxin-type" evidence="18">
    <location>
        <begin position="942"/>
        <end position="974"/>
    </location>
</feature>
<evidence type="ECO:0000313" key="20">
    <source>
        <dbReference type="Proteomes" id="UP000827092"/>
    </source>
</evidence>
<dbReference type="GO" id="GO:0017113">
    <property type="term" value="F:dihydropyrimidine dehydrogenase (NADP+) activity"/>
    <property type="evidence" value="ECO:0007669"/>
    <property type="project" value="UniProtKB-EC"/>
</dbReference>
<dbReference type="EC" id="1.3.1.2" evidence="17"/>
<evidence type="ECO:0000256" key="14">
    <source>
        <dbReference type="ARBA" id="ARBA00023004"/>
    </source>
</evidence>
<comment type="catalytic activity">
    <reaction evidence="16 17">
        <text>5,6-dihydrouracil + NADP(+) = uracil + NADPH + H(+)</text>
        <dbReference type="Rhea" id="RHEA:18093"/>
        <dbReference type="ChEBI" id="CHEBI:15378"/>
        <dbReference type="ChEBI" id="CHEBI:15901"/>
        <dbReference type="ChEBI" id="CHEBI:17568"/>
        <dbReference type="ChEBI" id="CHEBI:57783"/>
        <dbReference type="ChEBI" id="CHEBI:58349"/>
        <dbReference type="EC" id="1.3.1.2"/>
    </reaction>
</comment>
<dbReference type="Pfam" id="PF14691">
    <property type="entry name" value="Fer4_20"/>
    <property type="match status" value="1"/>
</dbReference>
<evidence type="ECO:0000256" key="2">
    <source>
        <dbReference type="ARBA" id="ARBA00001974"/>
    </source>
</evidence>
<evidence type="ECO:0000256" key="16">
    <source>
        <dbReference type="ARBA" id="ARBA00052371"/>
    </source>
</evidence>
<dbReference type="Pfam" id="PF01180">
    <property type="entry name" value="DHO_dh"/>
    <property type="match status" value="1"/>
</dbReference>
<dbReference type="SUPFAM" id="SSF51395">
    <property type="entry name" value="FMN-linked oxidoreductases"/>
    <property type="match status" value="1"/>
</dbReference>
<evidence type="ECO:0000256" key="15">
    <source>
        <dbReference type="ARBA" id="ARBA00023014"/>
    </source>
</evidence>
<dbReference type="PROSITE" id="PS51379">
    <property type="entry name" value="4FE4S_FER_2"/>
    <property type="match status" value="2"/>
</dbReference>
<dbReference type="InterPro" id="IPR028261">
    <property type="entry name" value="DPD_II"/>
</dbReference>
<evidence type="ECO:0000256" key="17">
    <source>
        <dbReference type="RuleBase" id="RU364041"/>
    </source>
</evidence>
<proteinExistence type="inferred from homology"/>
<keyword evidence="5 17" id="KW-0004">4Fe-4S</keyword>
<dbReference type="FunFam" id="3.50.50.60:FF:000061">
    <property type="entry name" value="Dihydropyrimidine dehydrogenase [NADP(+)]"/>
    <property type="match status" value="1"/>
</dbReference>
<dbReference type="GO" id="GO:0050661">
    <property type="term" value="F:NADP binding"/>
    <property type="evidence" value="ECO:0007669"/>
    <property type="project" value="TreeGrafter"/>
</dbReference>
<dbReference type="Proteomes" id="UP000827092">
    <property type="component" value="Unassembled WGS sequence"/>
</dbReference>
<name>A0AAV6VJ54_9ARAC</name>
<evidence type="ECO:0000256" key="8">
    <source>
        <dbReference type="ARBA" id="ARBA00022723"/>
    </source>
</evidence>
<comment type="cofactor">
    <cofactor evidence="1 17">
        <name>FMN</name>
        <dbReference type="ChEBI" id="CHEBI:58210"/>
    </cofactor>
</comment>
<keyword evidence="13 17" id="KW-0560">Oxidoreductase</keyword>
<keyword evidence="12 17" id="KW-0521">NADP</keyword>
<dbReference type="PANTHER" id="PTHR43073">
    <property type="entry name" value="DIHYDROPYRIMIDINE DEHYDROGENASE [NADP(+)]"/>
    <property type="match status" value="1"/>
</dbReference>
<protein>
    <recommendedName>
        <fullName evidence="17">Dihydropyrimidine dehydrogenase [NADP(+)]</fullName>
        <shortName evidence="17">DHPDHase</shortName>
        <shortName evidence="17">DPD</shortName>
        <ecNumber evidence="17">1.3.1.2</ecNumber>
    </recommendedName>
    <alternativeName>
        <fullName evidence="17">Dihydrothymine dehydrogenase</fullName>
    </alternativeName>
    <alternativeName>
        <fullName evidence="17">Dihydrouracil dehydrogenase</fullName>
    </alternativeName>
</protein>
<feature type="domain" description="4Fe-4S ferredoxin-type" evidence="18">
    <location>
        <begin position="975"/>
        <end position="1005"/>
    </location>
</feature>
<keyword evidence="20" id="KW-1185">Reference proteome</keyword>
<evidence type="ECO:0000256" key="12">
    <source>
        <dbReference type="ARBA" id="ARBA00022857"/>
    </source>
</evidence>
<gene>
    <name evidence="19" type="ORF">JTE90_007810</name>
</gene>
<dbReference type="InterPro" id="IPR023753">
    <property type="entry name" value="FAD/NAD-binding_dom"/>
</dbReference>
<keyword evidence="9" id="KW-0677">Repeat</keyword>
<evidence type="ECO:0000256" key="9">
    <source>
        <dbReference type="ARBA" id="ARBA00022737"/>
    </source>
</evidence>
<dbReference type="Gene3D" id="3.30.70.20">
    <property type="match status" value="1"/>
</dbReference>
<organism evidence="19 20">
    <name type="scientific">Oedothorax gibbosus</name>
    <dbReference type="NCBI Taxonomy" id="931172"/>
    <lineage>
        <taxon>Eukaryota</taxon>
        <taxon>Metazoa</taxon>
        <taxon>Ecdysozoa</taxon>
        <taxon>Arthropoda</taxon>
        <taxon>Chelicerata</taxon>
        <taxon>Arachnida</taxon>
        <taxon>Araneae</taxon>
        <taxon>Araneomorphae</taxon>
        <taxon>Entelegynae</taxon>
        <taxon>Araneoidea</taxon>
        <taxon>Linyphiidae</taxon>
        <taxon>Erigoninae</taxon>
        <taxon>Oedothorax</taxon>
    </lineage>
</organism>
<reference evidence="19 20" key="1">
    <citation type="journal article" date="2022" name="Nat. Ecol. Evol.">
        <title>A masculinizing supergene underlies an exaggerated male reproductive morph in a spider.</title>
        <authorList>
            <person name="Hendrickx F."/>
            <person name="De Corte Z."/>
            <person name="Sonet G."/>
            <person name="Van Belleghem S.M."/>
            <person name="Kostlbacher S."/>
            <person name="Vangestel C."/>
        </authorList>
    </citation>
    <scope>NUCLEOTIDE SEQUENCE [LARGE SCALE GENOMIC DNA]</scope>
    <source>
        <strain evidence="19">W744_W776</strain>
    </source>
</reference>
<keyword evidence="8" id="KW-0479">Metal-binding</keyword>
<dbReference type="GO" id="GO:0006212">
    <property type="term" value="P:uracil catabolic process"/>
    <property type="evidence" value="ECO:0007669"/>
    <property type="project" value="TreeGrafter"/>
</dbReference>
<evidence type="ECO:0000256" key="10">
    <source>
        <dbReference type="ARBA" id="ARBA00022741"/>
    </source>
</evidence>
<dbReference type="Pfam" id="PF14697">
    <property type="entry name" value="Fer4_21"/>
    <property type="match status" value="1"/>
</dbReference>
<evidence type="ECO:0000256" key="5">
    <source>
        <dbReference type="ARBA" id="ARBA00022485"/>
    </source>
</evidence>
<evidence type="ECO:0000256" key="4">
    <source>
        <dbReference type="ARBA" id="ARBA00010804"/>
    </source>
</evidence>
<dbReference type="GO" id="GO:0051539">
    <property type="term" value="F:4 iron, 4 sulfur cluster binding"/>
    <property type="evidence" value="ECO:0007669"/>
    <property type="project" value="UniProtKB-KW"/>
</dbReference>
<evidence type="ECO:0000259" key="18">
    <source>
        <dbReference type="PROSITE" id="PS51379"/>
    </source>
</evidence>
<comment type="pathway">
    <text evidence="3 17">Amino-acid biosynthesis; beta-alanine biosynthesis.</text>
</comment>
<dbReference type="EMBL" id="JAFNEN010000074">
    <property type="protein sequence ID" value="KAG8196070.1"/>
    <property type="molecule type" value="Genomic_DNA"/>
</dbReference>
<dbReference type="InterPro" id="IPR009051">
    <property type="entry name" value="Helical_ferredxn"/>
</dbReference>
<dbReference type="AlphaFoldDB" id="A0AAV6VJ54"/>
<keyword evidence="15" id="KW-0411">Iron-sulfur</keyword>
<dbReference type="PROSITE" id="PS00198">
    <property type="entry name" value="4FE4S_FER_1"/>
    <property type="match status" value="1"/>
</dbReference>
<dbReference type="FunFam" id="1.10.1060.10:FF:000007">
    <property type="entry name" value="Dihydropyrimidine dehydrogenase [NADP(+)]"/>
    <property type="match status" value="1"/>
</dbReference>
<evidence type="ECO:0000256" key="1">
    <source>
        <dbReference type="ARBA" id="ARBA00001917"/>
    </source>
</evidence>
<comment type="similarity">
    <text evidence="4 17">Belongs to the dihydropyrimidine dehydrogenase family.</text>
</comment>
<dbReference type="SUPFAM" id="SSF54862">
    <property type="entry name" value="4Fe-4S ferredoxins"/>
    <property type="match status" value="1"/>
</dbReference>
<dbReference type="InterPro" id="IPR013785">
    <property type="entry name" value="Aldolase_TIM"/>
</dbReference>
<evidence type="ECO:0000313" key="19">
    <source>
        <dbReference type="EMBL" id="KAG8196070.1"/>
    </source>
</evidence>
<keyword evidence="10" id="KW-0547">Nucleotide-binding</keyword>
<dbReference type="SUPFAM" id="SSF46548">
    <property type="entry name" value="alpha-helical ferredoxin"/>
    <property type="match status" value="1"/>
</dbReference>
<comment type="cofactor">
    <cofactor evidence="17">
        <name>[4Fe-4S] cluster</name>
        <dbReference type="ChEBI" id="CHEBI:49883"/>
    </cofactor>
    <text evidence="17">Binds 4 [4Fe-4S] clusters. Contains approximately 16 iron atoms per subunit.</text>
</comment>
<keyword evidence="6 17" id="KW-0285">Flavoprotein</keyword>
<dbReference type="InterPro" id="IPR017900">
    <property type="entry name" value="4Fe4S_Fe_S_CS"/>
</dbReference>
<dbReference type="Gene3D" id="3.20.20.70">
    <property type="entry name" value="Aldolase class I"/>
    <property type="match status" value="1"/>
</dbReference>
<evidence type="ECO:0000256" key="6">
    <source>
        <dbReference type="ARBA" id="ARBA00022630"/>
    </source>
</evidence>
<dbReference type="InterPro" id="IPR017896">
    <property type="entry name" value="4Fe4S_Fe-S-bd"/>
</dbReference>